<dbReference type="EMBL" id="VYTZ01000007">
    <property type="protein sequence ID" value="KAA9377209.1"/>
    <property type="molecule type" value="Genomic_DNA"/>
</dbReference>
<organism evidence="12 13">
    <name type="scientific">Microbispora cellulosiformans</name>
    <dbReference type="NCBI Taxonomy" id="2614688"/>
    <lineage>
        <taxon>Bacteria</taxon>
        <taxon>Bacillati</taxon>
        <taxon>Actinomycetota</taxon>
        <taxon>Actinomycetes</taxon>
        <taxon>Streptosporangiales</taxon>
        <taxon>Streptosporangiaceae</taxon>
        <taxon>Microbispora</taxon>
    </lineage>
</organism>
<dbReference type="Pfam" id="PF02518">
    <property type="entry name" value="HATPase_c"/>
    <property type="match status" value="1"/>
</dbReference>
<evidence type="ECO:0000313" key="12">
    <source>
        <dbReference type="EMBL" id="KAA9377209.1"/>
    </source>
</evidence>
<dbReference type="PANTHER" id="PTHR24421:SF10">
    <property type="entry name" value="NITRATE_NITRITE SENSOR PROTEIN NARQ"/>
    <property type="match status" value="1"/>
</dbReference>
<sequence length="427" mass="44426">MGREPEVSPALPTSAGPAASVDAVTAPFPAVAALAPQTALEALAGPPQRFLASAWPWRSLAYLLAGLVPGSAFAAVLTPVRVMGGPAAVPVSLAVAAVLLTPVARFERWRLRYADRQPLRGLPGGWWPGWREAGHTLVGLFALWWVDLLVAAAAIGGPVVLILSPVVQPTAPEGEATLAETFAGSAVGLLLVPVAAYTVSAWAGARAAMARAMLLPQEAETREIARSRARLVDAFEAERRRIERDLHDGAQQRLVALSMKLGLAGLDLPPGSPAALRLDEARELAGQALGELRELIRGVHPQVLADRGLPAAVRDVAGRSPVPARADVALDRRLPERVEAAAYYVACEALANVAKHSGAGSCTVRGRLRGARLVLEVADDGHGGADPARGTGLTGLADRVAAVGGTLTVESPYGGPTTVRAEIPCEW</sequence>
<feature type="transmembrane region" description="Helical" evidence="9">
    <location>
        <begin position="137"/>
        <end position="162"/>
    </location>
</feature>
<accession>A0A5J5K039</accession>
<evidence type="ECO:0000259" key="10">
    <source>
        <dbReference type="Pfam" id="PF02518"/>
    </source>
</evidence>
<name>A0A5J5K039_9ACTN</name>
<evidence type="ECO:0000256" key="5">
    <source>
        <dbReference type="ARBA" id="ARBA00022741"/>
    </source>
</evidence>
<dbReference type="SUPFAM" id="SSF55874">
    <property type="entry name" value="ATPase domain of HSP90 chaperone/DNA topoisomerase II/histidine kinase"/>
    <property type="match status" value="1"/>
</dbReference>
<dbReference type="EC" id="2.7.13.3" evidence="2"/>
<feature type="domain" description="Histidine kinase/HSP90-like ATPase" evidence="10">
    <location>
        <begin position="342"/>
        <end position="424"/>
    </location>
</feature>
<keyword evidence="9" id="KW-0472">Membrane</keyword>
<feature type="transmembrane region" description="Helical" evidence="9">
    <location>
        <begin position="60"/>
        <end position="81"/>
    </location>
</feature>
<dbReference type="InterPro" id="IPR003594">
    <property type="entry name" value="HATPase_dom"/>
</dbReference>
<evidence type="ECO:0000256" key="1">
    <source>
        <dbReference type="ARBA" id="ARBA00000085"/>
    </source>
</evidence>
<dbReference type="GO" id="GO:0046983">
    <property type="term" value="F:protein dimerization activity"/>
    <property type="evidence" value="ECO:0007669"/>
    <property type="project" value="InterPro"/>
</dbReference>
<proteinExistence type="predicted"/>
<keyword evidence="3" id="KW-0597">Phosphoprotein</keyword>
<keyword evidence="13" id="KW-1185">Reference proteome</keyword>
<keyword evidence="8" id="KW-0902">Two-component regulatory system</keyword>
<keyword evidence="6 12" id="KW-0418">Kinase</keyword>
<evidence type="ECO:0000256" key="7">
    <source>
        <dbReference type="ARBA" id="ARBA00022840"/>
    </source>
</evidence>
<evidence type="ECO:0000256" key="6">
    <source>
        <dbReference type="ARBA" id="ARBA00022777"/>
    </source>
</evidence>
<feature type="transmembrane region" description="Helical" evidence="9">
    <location>
        <begin position="182"/>
        <end position="205"/>
    </location>
</feature>
<keyword evidence="4" id="KW-0808">Transferase</keyword>
<dbReference type="Gene3D" id="1.20.5.1930">
    <property type="match status" value="1"/>
</dbReference>
<feature type="domain" description="Signal transduction histidine kinase subgroup 3 dimerisation and phosphoacceptor" evidence="11">
    <location>
        <begin position="238"/>
        <end position="304"/>
    </location>
</feature>
<dbReference type="PANTHER" id="PTHR24421">
    <property type="entry name" value="NITRATE/NITRITE SENSOR PROTEIN NARX-RELATED"/>
    <property type="match status" value="1"/>
</dbReference>
<evidence type="ECO:0000313" key="13">
    <source>
        <dbReference type="Proteomes" id="UP000327011"/>
    </source>
</evidence>
<reference evidence="12 13" key="1">
    <citation type="submission" date="2019-09" db="EMBL/GenBank/DDBJ databases">
        <title>Screening of Novel Bioactive Compounds from Soil-Associated.</title>
        <authorList>
            <person name="Gong X."/>
        </authorList>
    </citation>
    <scope>NUCLEOTIDE SEQUENCE [LARGE SCALE GENOMIC DNA]</scope>
    <source>
        <strain evidence="12 13">Gxj-6</strain>
    </source>
</reference>
<evidence type="ECO:0000256" key="4">
    <source>
        <dbReference type="ARBA" id="ARBA00022679"/>
    </source>
</evidence>
<evidence type="ECO:0000256" key="8">
    <source>
        <dbReference type="ARBA" id="ARBA00023012"/>
    </source>
</evidence>
<protein>
    <recommendedName>
        <fullName evidence="2">histidine kinase</fullName>
        <ecNumber evidence="2">2.7.13.3</ecNumber>
    </recommendedName>
</protein>
<feature type="transmembrane region" description="Helical" evidence="9">
    <location>
        <begin position="87"/>
        <end position="106"/>
    </location>
</feature>
<dbReference type="Proteomes" id="UP000327011">
    <property type="component" value="Unassembled WGS sequence"/>
</dbReference>
<dbReference type="InterPro" id="IPR011712">
    <property type="entry name" value="Sig_transdc_His_kin_sub3_dim/P"/>
</dbReference>
<evidence type="ECO:0000259" key="11">
    <source>
        <dbReference type="Pfam" id="PF07730"/>
    </source>
</evidence>
<dbReference type="CDD" id="cd16917">
    <property type="entry name" value="HATPase_UhpB-NarQ-NarX-like"/>
    <property type="match status" value="1"/>
</dbReference>
<evidence type="ECO:0000256" key="9">
    <source>
        <dbReference type="SAM" id="Phobius"/>
    </source>
</evidence>
<keyword evidence="5" id="KW-0547">Nucleotide-binding</keyword>
<dbReference type="Pfam" id="PF07730">
    <property type="entry name" value="HisKA_3"/>
    <property type="match status" value="1"/>
</dbReference>
<comment type="catalytic activity">
    <reaction evidence="1">
        <text>ATP + protein L-histidine = ADP + protein N-phospho-L-histidine.</text>
        <dbReference type="EC" id="2.7.13.3"/>
    </reaction>
</comment>
<dbReference type="GO" id="GO:0000155">
    <property type="term" value="F:phosphorelay sensor kinase activity"/>
    <property type="evidence" value="ECO:0007669"/>
    <property type="project" value="InterPro"/>
</dbReference>
<dbReference type="GO" id="GO:0016020">
    <property type="term" value="C:membrane"/>
    <property type="evidence" value="ECO:0007669"/>
    <property type="project" value="InterPro"/>
</dbReference>
<dbReference type="InterPro" id="IPR036890">
    <property type="entry name" value="HATPase_C_sf"/>
</dbReference>
<keyword evidence="7" id="KW-0067">ATP-binding</keyword>
<evidence type="ECO:0000256" key="3">
    <source>
        <dbReference type="ARBA" id="ARBA00022553"/>
    </source>
</evidence>
<dbReference type="InterPro" id="IPR050482">
    <property type="entry name" value="Sensor_HK_TwoCompSys"/>
</dbReference>
<dbReference type="AlphaFoldDB" id="A0A5J5K039"/>
<keyword evidence="9" id="KW-1133">Transmembrane helix</keyword>
<comment type="caution">
    <text evidence="12">The sequence shown here is derived from an EMBL/GenBank/DDBJ whole genome shotgun (WGS) entry which is preliminary data.</text>
</comment>
<keyword evidence="9" id="KW-0812">Transmembrane</keyword>
<dbReference type="GO" id="GO:0005524">
    <property type="term" value="F:ATP binding"/>
    <property type="evidence" value="ECO:0007669"/>
    <property type="project" value="UniProtKB-KW"/>
</dbReference>
<gene>
    <name evidence="12" type="ORF">F5972_20820</name>
</gene>
<evidence type="ECO:0000256" key="2">
    <source>
        <dbReference type="ARBA" id="ARBA00012438"/>
    </source>
</evidence>
<dbReference type="Gene3D" id="3.30.565.10">
    <property type="entry name" value="Histidine kinase-like ATPase, C-terminal domain"/>
    <property type="match status" value="1"/>
</dbReference>